<gene>
    <name evidence="2" type="ORF">PROVALCAL_04080</name>
</gene>
<dbReference type="RefSeq" id="WP_006660982.1">
    <property type="nucleotide sequence ID" value="NZ_ABXW01000079.1"/>
</dbReference>
<dbReference type="Proteomes" id="UP000003729">
    <property type="component" value="Unassembled WGS sequence"/>
</dbReference>
<feature type="chain" id="PRO_5002852688" evidence="1">
    <location>
        <begin position="21"/>
        <end position="109"/>
    </location>
</feature>
<dbReference type="eggNOG" id="ENOG50343VM">
    <property type="taxonomic scope" value="Bacteria"/>
</dbReference>
<evidence type="ECO:0000256" key="1">
    <source>
        <dbReference type="SAM" id="SignalP"/>
    </source>
</evidence>
<sequence>MVRKSIIAIILSCAVFSSYAGTTYTQEEIRELVEPGNPPKEKPADVISSKQSPFSKCKPAAEKVYNKERVAKVIEDSEDTYIIKVWAFDGSVTFKCANGYRVLLGAAYE</sequence>
<proteinExistence type="predicted"/>
<keyword evidence="1" id="KW-0732">Signal</keyword>
<feature type="signal peptide" evidence="1">
    <location>
        <begin position="1"/>
        <end position="20"/>
    </location>
</feature>
<accession>B6XL18</accession>
<name>B6XL18_9GAMM</name>
<reference evidence="2 3" key="1">
    <citation type="submission" date="2008-10" db="EMBL/GenBank/DDBJ databases">
        <title>Draft genome sequence of Providencia alcalifaciens (DSM 30120).</title>
        <authorList>
            <person name="Sudarsanam P."/>
            <person name="Ley R."/>
            <person name="Guruge J."/>
            <person name="Turnbaugh P.J."/>
            <person name="Mahowald M."/>
            <person name="Liep D."/>
            <person name="Gordon J."/>
        </authorList>
    </citation>
    <scope>NUCLEOTIDE SEQUENCE [LARGE SCALE GENOMIC DNA]</scope>
    <source>
        <strain evidence="2 3">DSM 30120</strain>
    </source>
</reference>
<dbReference type="AlphaFoldDB" id="B6XL18"/>
<organism evidence="2 3">
    <name type="scientific">Providencia alcalifaciens DSM 30120</name>
    <dbReference type="NCBI Taxonomy" id="520999"/>
    <lineage>
        <taxon>Bacteria</taxon>
        <taxon>Pseudomonadati</taxon>
        <taxon>Pseudomonadota</taxon>
        <taxon>Gammaproteobacteria</taxon>
        <taxon>Enterobacterales</taxon>
        <taxon>Morganellaceae</taxon>
        <taxon>Providencia</taxon>
    </lineage>
</organism>
<comment type="caution">
    <text evidence="2">The sequence shown here is derived from an EMBL/GenBank/DDBJ whole genome shotgun (WGS) entry which is preliminary data.</text>
</comment>
<reference evidence="2 3" key="2">
    <citation type="submission" date="2008-10" db="EMBL/GenBank/DDBJ databases">
        <authorList>
            <person name="Fulton L."/>
            <person name="Clifton S."/>
            <person name="Fulton B."/>
            <person name="Xu J."/>
            <person name="Minx P."/>
            <person name="Pepin K.H."/>
            <person name="Johnson M."/>
            <person name="Bhonagiri V."/>
            <person name="Nash W.E."/>
            <person name="Mardis E.R."/>
            <person name="Wilson R.K."/>
        </authorList>
    </citation>
    <scope>NUCLEOTIDE SEQUENCE [LARGE SCALE GENOMIC DNA]</scope>
    <source>
        <strain evidence="2 3">DSM 30120</strain>
    </source>
</reference>
<evidence type="ECO:0000313" key="3">
    <source>
        <dbReference type="Proteomes" id="UP000003729"/>
    </source>
</evidence>
<dbReference type="EMBL" id="ABXW01000079">
    <property type="protein sequence ID" value="EEB43914.1"/>
    <property type="molecule type" value="Genomic_DNA"/>
</dbReference>
<evidence type="ECO:0000313" key="2">
    <source>
        <dbReference type="EMBL" id="EEB43914.1"/>
    </source>
</evidence>
<protein>
    <submittedName>
        <fullName evidence="2">Uncharacterized protein</fullName>
    </submittedName>
</protein>